<dbReference type="RefSeq" id="WP_011823966.1">
    <property type="nucleotide sequence ID" value="NC_008819.1"/>
</dbReference>
<evidence type="ECO:0000313" key="1">
    <source>
        <dbReference type="EMBL" id="ABM75921.1"/>
    </source>
</evidence>
<reference evidence="2" key="1">
    <citation type="journal article" date="2007" name="PLoS Genet.">
        <title>Patterns and implications of gene gain and loss in the evolution of Prochlorococcus.</title>
        <authorList>
            <person name="Kettler G.C."/>
            <person name="Martiny A.C."/>
            <person name="Huang K."/>
            <person name="Zucker J."/>
            <person name="Coleman M.L."/>
            <person name="Rodrigue S."/>
            <person name="Chen F."/>
            <person name="Lapidus A."/>
            <person name="Ferriera S."/>
            <person name="Johnson J."/>
            <person name="Steglich C."/>
            <person name="Church G.M."/>
            <person name="Richardson P."/>
            <person name="Chisholm S.W."/>
        </authorList>
    </citation>
    <scope>NUCLEOTIDE SEQUENCE [LARGE SCALE GENOMIC DNA]</scope>
    <source>
        <strain evidence="2">NATL1A</strain>
    </source>
</reference>
<organism evidence="1 2">
    <name type="scientific">Prochlorococcus marinus (strain NATL1A)</name>
    <dbReference type="NCBI Taxonomy" id="167555"/>
    <lineage>
        <taxon>Bacteria</taxon>
        <taxon>Bacillati</taxon>
        <taxon>Cyanobacteriota</taxon>
        <taxon>Cyanophyceae</taxon>
        <taxon>Synechococcales</taxon>
        <taxon>Prochlorococcaceae</taxon>
        <taxon>Prochlorococcus</taxon>
    </lineage>
</organism>
<evidence type="ECO:0000313" key="2">
    <source>
        <dbReference type="Proteomes" id="UP000002592"/>
    </source>
</evidence>
<dbReference type="Proteomes" id="UP000002592">
    <property type="component" value="Chromosome"/>
</dbReference>
<accession>A2C361</accession>
<sequence length="48" mass="5274">MTNPVESMVISLGNEPAEVLGFKTEEQIETALIPLMEEVLTNEAITLK</sequence>
<protein>
    <submittedName>
        <fullName evidence="1">Uncharacterized protein</fullName>
    </submittedName>
</protein>
<name>A2C361_PROM1</name>
<dbReference type="KEGG" id="pme:NATL1_13631"/>
<dbReference type="AlphaFoldDB" id="A2C361"/>
<dbReference type="HOGENOM" id="CLU_3156649_0_0_3"/>
<dbReference type="EMBL" id="CP000553">
    <property type="protein sequence ID" value="ABM75921.1"/>
    <property type="molecule type" value="Genomic_DNA"/>
</dbReference>
<proteinExistence type="predicted"/>
<gene>
    <name evidence="1" type="ordered locus">NATL1_13631</name>
</gene>